<dbReference type="STRING" id="2594813.A0A395MS38"/>
<dbReference type="InterPro" id="IPR023631">
    <property type="entry name" value="Amidase_dom"/>
</dbReference>
<gene>
    <name evidence="2" type="ORF">FIE12Z_5270</name>
</gene>
<evidence type="ECO:0000259" key="1">
    <source>
        <dbReference type="Pfam" id="PF01425"/>
    </source>
</evidence>
<dbReference type="SUPFAM" id="SSF75304">
    <property type="entry name" value="Amidase signature (AS) enzymes"/>
    <property type="match status" value="1"/>
</dbReference>
<evidence type="ECO:0000313" key="2">
    <source>
        <dbReference type="EMBL" id="RFN50507.1"/>
    </source>
</evidence>
<proteinExistence type="predicted"/>
<dbReference type="PANTHER" id="PTHR46310">
    <property type="entry name" value="AMIDASE 1"/>
    <property type="match status" value="1"/>
</dbReference>
<dbReference type="Gene3D" id="3.90.1300.10">
    <property type="entry name" value="Amidase signature (AS) domain"/>
    <property type="match status" value="1"/>
</dbReference>
<reference evidence="2 3" key="1">
    <citation type="journal article" date="2018" name="PLoS Pathog.">
        <title>Evolution of structural diversity of trichothecenes, a family of toxins produced by plant pathogenic and entomopathogenic fungi.</title>
        <authorList>
            <person name="Proctor R.H."/>
            <person name="McCormick S.P."/>
            <person name="Kim H.S."/>
            <person name="Cardoza R.E."/>
            <person name="Stanley A.M."/>
            <person name="Lindo L."/>
            <person name="Kelly A."/>
            <person name="Brown D.W."/>
            <person name="Lee T."/>
            <person name="Vaughan M.M."/>
            <person name="Alexander N.J."/>
            <person name="Busman M."/>
            <person name="Gutierrez S."/>
        </authorList>
    </citation>
    <scope>NUCLEOTIDE SEQUENCE [LARGE SCALE GENOMIC DNA]</scope>
    <source>
        <strain evidence="2 3">NRRL 13405</strain>
    </source>
</reference>
<dbReference type="Proteomes" id="UP000265631">
    <property type="component" value="Unassembled WGS sequence"/>
</dbReference>
<comment type="caution">
    <text evidence="2">The sequence shown here is derived from an EMBL/GenBank/DDBJ whole genome shotgun (WGS) entry which is preliminary data.</text>
</comment>
<dbReference type="InterPro" id="IPR036928">
    <property type="entry name" value="AS_sf"/>
</dbReference>
<sequence>MAIRATVSISEEETITVGNIDYLLIRNSQTSLDSNDPRDGEPKLSVVYITEPSNKISKSALQEFRSSILDRDDVFQPAFLANIIFYGAKQEDVDIEPDALNELRAWKTQNWSFVRGTSDSKVAPGPYVLLRGAAWQPWRVYRDYILANFNCTDLAILDAQGGIDARVAVPSRCYFNPTKHRPLEGARITVKDNIDVAGHKSTLCNRAWEDLYPPADKHAACLQTIIDAGAIIVGKVKLQAMIMREEPLECVEFSAPFNPRGDGYQVPSGSSHASAAGVASYDWLDYSFGSDTNGSGRKPAHYNGCFSIRPTTGITDTAGVIGQFDKFDMPVFFGRDITKFTDFISVWYGDSPMLKAPSKAPVKILYPSDYLPTSNEAQTSVIHKFIVGLEKAFEVERAKISLADEWAKDLPDGEDNADLAEYLELVGPYPYYHDSYAATEPFRKDYYDKHGKPPFVHRYTQWQWNISKDITTEERDYYWKRSETYRKWLLEKLLVADSTTTTIMVFPIEVGEPNYRDTVPAPFAPLSGYASLNMSPIARAPEVTAIAGQITYESIVTKREEPYPIGVSVIGAPGTDLILVDLVRKGMEAAGIPTQVKTGVSVY</sequence>
<dbReference type="Pfam" id="PF01425">
    <property type="entry name" value="Amidase"/>
    <property type="match status" value="1"/>
</dbReference>
<dbReference type="AlphaFoldDB" id="A0A395MS38"/>
<organism evidence="2 3">
    <name type="scientific">Fusarium flagelliforme</name>
    <dbReference type="NCBI Taxonomy" id="2675880"/>
    <lineage>
        <taxon>Eukaryota</taxon>
        <taxon>Fungi</taxon>
        <taxon>Dikarya</taxon>
        <taxon>Ascomycota</taxon>
        <taxon>Pezizomycotina</taxon>
        <taxon>Sordariomycetes</taxon>
        <taxon>Hypocreomycetidae</taxon>
        <taxon>Hypocreales</taxon>
        <taxon>Nectriaceae</taxon>
        <taxon>Fusarium</taxon>
        <taxon>Fusarium incarnatum-equiseti species complex</taxon>
    </lineage>
</organism>
<protein>
    <submittedName>
        <fullName evidence="2">Amidase</fullName>
    </submittedName>
</protein>
<evidence type="ECO:0000313" key="3">
    <source>
        <dbReference type="Proteomes" id="UP000265631"/>
    </source>
</evidence>
<dbReference type="EMBL" id="PXXK01000136">
    <property type="protein sequence ID" value="RFN50507.1"/>
    <property type="molecule type" value="Genomic_DNA"/>
</dbReference>
<keyword evidence="3" id="KW-1185">Reference proteome</keyword>
<dbReference type="PANTHER" id="PTHR46310:SF7">
    <property type="entry name" value="AMIDASE 1"/>
    <property type="match status" value="1"/>
</dbReference>
<accession>A0A395MS38</accession>
<feature type="domain" description="Amidase" evidence="1">
    <location>
        <begin position="180"/>
        <end position="386"/>
    </location>
</feature>
<name>A0A395MS38_9HYPO</name>